<evidence type="ECO:0000313" key="11">
    <source>
        <dbReference type="EMBL" id="CAB5231125.1"/>
    </source>
</evidence>
<accession>A0A6J5QP53</accession>
<name>A0A6J5QP53_9CAUD</name>
<evidence type="ECO:0000256" key="4">
    <source>
        <dbReference type="ARBA" id="ARBA00022950"/>
    </source>
</evidence>
<dbReference type="InterPro" id="IPR006433">
    <property type="entry name" value="Prohead_protease"/>
</dbReference>
<evidence type="ECO:0000313" key="9">
    <source>
        <dbReference type="EMBL" id="CAB4192465.1"/>
    </source>
</evidence>
<keyword evidence="5" id="KW-1273">Viral capsid maturation</keyword>
<dbReference type="EMBL" id="LR797186">
    <property type="protein sequence ID" value="CAB4192465.1"/>
    <property type="molecule type" value="Genomic_DNA"/>
</dbReference>
<sequence length="176" mass="19469">METRAFENMDLEVRADGDGRTICGILVPYNVEQRIHASLTEVFRKGAFADVIRAAHRVKLLSGHETRKFPLGRATMLREDEGGLYGELKISKTRAGDEALELIRDGALDQLSIGFQPLKDTRRKDGVIERLKAHLAEVSLVTFGAYGDLAAVSAVRDIEETPNMAAARHILEALKK</sequence>
<dbReference type="EMBL" id="LR797457">
    <property type="protein sequence ID" value="CAB4217042.1"/>
    <property type="molecule type" value="Genomic_DNA"/>
</dbReference>
<keyword evidence="4" id="KW-0118">Viral capsid assembly</keyword>
<dbReference type="EMBL" id="LR796909">
    <property type="protein sequence ID" value="CAB4174203.1"/>
    <property type="molecule type" value="Genomic_DNA"/>
</dbReference>
<evidence type="ECO:0000256" key="1">
    <source>
        <dbReference type="ARBA" id="ARBA00022612"/>
    </source>
</evidence>
<keyword evidence="3" id="KW-0378">Hydrolase</keyword>
<dbReference type="GO" id="GO:0006508">
    <property type="term" value="P:proteolysis"/>
    <property type="evidence" value="ECO:0007669"/>
    <property type="project" value="UniProtKB-KW"/>
</dbReference>
<dbReference type="EMBL" id="LR798427">
    <property type="protein sequence ID" value="CAB5231125.1"/>
    <property type="molecule type" value="Genomic_DNA"/>
</dbReference>
<evidence type="ECO:0000259" key="6">
    <source>
        <dbReference type="Pfam" id="PF04586"/>
    </source>
</evidence>
<evidence type="ECO:0000256" key="5">
    <source>
        <dbReference type="ARBA" id="ARBA00023045"/>
    </source>
</evidence>
<proteinExistence type="predicted"/>
<evidence type="ECO:0000256" key="3">
    <source>
        <dbReference type="ARBA" id="ARBA00022801"/>
    </source>
</evidence>
<gene>
    <name evidence="8" type="ORF">UFOVP1133_32</name>
    <name evidence="9" type="ORF">UFOVP1249_26</name>
    <name evidence="10" type="ORF">UFOVP1494_8</name>
    <name evidence="11" type="ORF">UFOVP1583_26</name>
    <name evidence="7" type="ORF">UFOVP968_29</name>
</gene>
<dbReference type="Pfam" id="PF04586">
    <property type="entry name" value="Peptidase_S78"/>
    <property type="match status" value="1"/>
</dbReference>
<organism evidence="8">
    <name type="scientific">uncultured Caudovirales phage</name>
    <dbReference type="NCBI Taxonomy" id="2100421"/>
    <lineage>
        <taxon>Viruses</taxon>
        <taxon>Duplodnaviria</taxon>
        <taxon>Heunggongvirae</taxon>
        <taxon>Uroviricota</taxon>
        <taxon>Caudoviricetes</taxon>
        <taxon>Peduoviridae</taxon>
        <taxon>Maltschvirus</taxon>
        <taxon>Maltschvirus maltsch</taxon>
    </lineage>
</organism>
<evidence type="ECO:0000313" key="7">
    <source>
        <dbReference type="EMBL" id="CAB4174203.1"/>
    </source>
</evidence>
<evidence type="ECO:0000256" key="2">
    <source>
        <dbReference type="ARBA" id="ARBA00022670"/>
    </source>
</evidence>
<dbReference type="EMBL" id="LR797092">
    <property type="protein sequence ID" value="CAB4186203.1"/>
    <property type="molecule type" value="Genomic_DNA"/>
</dbReference>
<protein>
    <submittedName>
        <fullName evidence="8">COG3740 Phage head maturation protease</fullName>
    </submittedName>
</protein>
<evidence type="ECO:0000313" key="8">
    <source>
        <dbReference type="EMBL" id="CAB4186203.1"/>
    </source>
</evidence>
<keyword evidence="2 8" id="KW-0645">Protease</keyword>
<keyword evidence="1" id="KW-1188">Viral release from host cell</keyword>
<dbReference type="GO" id="GO:0046797">
    <property type="term" value="P:viral procapsid maturation"/>
    <property type="evidence" value="ECO:0007669"/>
    <property type="project" value="UniProtKB-KW"/>
</dbReference>
<dbReference type="InterPro" id="IPR054613">
    <property type="entry name" value="Peptidase_S78_dom"/>
</dbReference>
<feature type="domain" description="Prohead serine protease" evidence="6">
    <location>
        <begin position="10"/>
        <end position="161"/>
    </location>
</feature>
<dbReference type="NCBIfam" id="TIGR01543">
    <property type="entry name" value="proheadase_HK97"/>
    <property type="match status" value="1"/>
</dbReference>
<evidence type="ECO:0000313" key="10">
    <source>
        <dbReference type="EMBL" id="CAB4217042.1"/>
    </source>
</evidence>
<reference evidence="8" key="1">
    <citation type="submission" date="2020-05" db="EMBL/GenBank/DDBJ databases">
        <authorList>
            <person name="Chiriac C."/>
            <person name="Salcher M."/>
            <person name="Ghai R."/>
            <person name="Kavagutti S V."/>
        </authorList>
    </citation>
    <scope>NUCLEOTIDE SEQUENCE</scope>
</reference>
<dbReference type="GO" id="GO:0008233">
    <property type="term" value="F:peptidase activity"/>
    <property type="evidence" value="ECO:0007669"/>
    <property type="project" value="UniProtKB-KW"/>
</dbReference>